<dbReference type="Proteomes" id="UP000050265">
    <property type="component" value="Unassembled WGS sequence"/>
</dbReference>
<gene>
    <name evidence="1" type="ORF">ALO35_200040</name>
</gene>
<dbReference type="PATRIC" id="fig|53707.9.peg.349"/>
<reference evidence="1 2" key="1">
    <citation type="submission" date="2015-09" db="EMBL/GenBank/DDBJ databases">
        <title>Genome announcement of multiple Pseudomonas syringae strains.</title>
        <authorList>
            <person name="Thakur S."/>
            <person name="Wang P.W."/>
            <person name="Gong Y."/>
            <person name="Weir B.S."/>
            <person name="Guttman D.S."/>
        </authorList>
    </citation>
    <scope>NUCLEOTIDE SEQUENCE [LARGE SCALE GENOMIC DNA]</scope>
    <source>
        <strain evidence="1 2">ICMP3507</strain>
    </source>
</reference>
<evidence type="ECO:0000313" key="2">
    <source>
        <dbReference type="Proteomes" id="UP000050265"/>
    </source>
</evidence>
<protein>
    <submittedName>
        <fullName evidence="1">Uncharacterized protein</fullName>
    </submittedName>
</protein>
<name>A0A0N8RZR0_PSEAV</name>
<sequence length="34" mass="3681">MAPYVALQEGFAIVGHADEGLKPEDPTLSMVRHT</sequence>
<evidence type="ECO:0000313" key="1">
    <source>
        <dbReference type="EMBL" id="KPX77087.1"/>
    </source>
</evidence>
<comment type="caution">
    <text evidence="1">The sequence shown here is derived from an EMBL/GenBank/DDBJ whole genome shotgun (WGS) entry which is preliminary data.</text>
</comment>
<dbReference type="AlphaFoldDB" id="A0A0N8RZR0"/>
<proteinExistence type="predicted"/>
<accession>A0A0N8RZR0</accession>
<dbReference type="EMBL" id="LJQP01000032">
    <property type="protein sequence ID" value="KPX77087.1"/>
    <property type="molecule type" value="Genomic_DNA"/>
</dbReference>
<organism evidence="1 2">
    <name type="scientific">Pseudomonas amygdali pv. lachrymans</name>
    <name type="common">Pseudomonas syringae pv. lachrymans</name>
    <dbReference type="NCBI Taxonomy" id="53707"/>
    <lineage>
        <taxon>Bacteria</taxon>
        <taxon>Pseudomonadati</taxon>
        <taxon>Pseudomonadota</taxon>
        <taxon>Gammaproteobacteria</taxon>
        <taxon>Pseudomonadales</taxon>
        <taxon>Pseudomonadaceae</taxon>
        <taxon>Pseudomonas</taxon>
        <taxon>Pseudomonas amygdali</taxon>
    </lineage>
</organism>